<dbReference type="STRING" id="1194083.BN12_1310006"/>
<accession>A0A077LX88</accession>
<name>A0A077LX88_9MICO</name>
<evidence type="ECO:0000313" key="3">
    <source>
        <dbReference type="EMBL" id="CCH76545.1"/>
    </source>
</evidence>
<dbReference type="SUPFAM" id="SSF143456">
    <property type="entry name" value="VC0467-like"/>
    <property type="match status" value="1"/>
</dbReference>
<evidence type="ECO:0000313" key="4">
    <source>
        <dbReference type="Proteomes" id="UP000035721"/>
    </source>
</evidence>
<protein>
    <recommendedName>
        <fullName evidence="2">UPF0301 protein BN12_1310006</fullName>
    </recommendedName>
</protein>
<organism evidence="3 4">
    <name type="scientific">Nostocoides japonicum T1-X7</name>
    <dbReference type="NCBI Taxonomy" id="1194083"/>
    <lineage>
        <taxon>Bacteria</taxon>
        <taxon>Bacillati</taxon>
        <taxon>Actinomycetota</taxon>
        <taxon>Actinomycetes</taxon>
        <taxon>Micrococcales</taxon>
        <taxon>Intrasporangiaceae</taxon>
        <taxon>Nostocoides</taxon>
    </lineage>
</organism>
<evidence type="ECO:0000256" key="1">
    <source>
        <dbReference type="ARBA" id="ARBA00009600"/>
    </source>
</evidence>
<dbReference type="GO" id="GO:0005829">
    <property type="term" value="C:cytosol"/>
    <property type="evidence" value="ECO:0007669"/>
    <property type="project" value="TreeGrafter"/>
</dbReference>
<sequence length="191" mass="20210">MADGRWDGSALAGQLLLATPEISGGIFHRSVILVLHHDETGAQGVVLNRPLDAPVDAVLPGWQDLLTAPGNLFQGGPVQLDSAIGLVTVPGPETPPLGVKRLFGTVCVIDLDTPPQLVATGLAGMRVFAGYAGWTGGQLESEIATGSWYVVPAESADAFSDDPEHLWVRVLRRQPGELAWMSTYPPDPDLN</sequence>
<proteinExistence type="inferred from homology"/>
<dbReference type="AlphaFoldDB" id="A0A077LX88"/>
<dbReference type="Gene3D" id="3.40.1740.10">
    <property type="entry name" value="VC0467-like"/>
    <property type="match status" value="1"/>
</dbReference>
<evidence type="ECO:0000256" key="2">
    <source>
        <dbReference type="HAMAP-Rule" id="MF_00758"/>
    </source>
</evidence>
<comment type="caution">
    <text evidence="3">The sequence shown here is derived from an EMBL/GenBank/DDBJ whole genome shotgun (WGS) entry which is preliminary data.</text>
</comment>
<dbReference type="NCBIfam" id="NF001270">
    <property type="entry name" value="PRK00228.2-2"/>
    <property type="match status" value="1"/>
</dbReference>
<dbReference type="InterPro" id="IPR003774">
    <property type="entry name" value="AlgH-like"/>
</dbReference>
<dbReference type="RefSeq" id="WP_048553267.1">
    <property type="nucleotide sequence ID" value="NZ_HF570958.1"/>
</dbReference>
<dbReference type="PANTHER" id="PTHR30327:SF1">
    <property type="entry name" value="UPF0301 PROTEIN YQGE"/>
    <property type="match status" value="1"/>
</dbReference>
<dbReference type="PANTHER" id="PTHR30327">
    <property type="entry name" value="UNCHARACTERIZED PROTEIN YQGE"/>
    <property type="match status" value="1"/>
</dbReference>
<dbReference type="HAMAP" id="MF_00758">
    <property type="entry name" value="UPF0301"/>
    <property type="match status" value="1"/>
</dbReference>
<reference evidence="3 4" key="1">
    <citation type="journal article" date="2013" name="ISME J.">
        <title>A metabolic model for members of the genus Tetrasphaera involved in enhanced biological phosphorus removal.</title>
        <authorList>
            <person name="Kristiansen R."/>
            <person name="Nguyen H.T.T."/>
            <person name="Saunders A.M."/>
            <person name="Nielsen J.L."/>
            <person name="Wimmer R."/>
            <person name="Le V.Q."/>
            <person name="McIlroy S.J."/>
            <person name="Petrovski S."/>
            <person name="Seviour R.J."/>
            <person name="Calteau A."/>
            <person name="Nielsen K.L."/>
            <person name="Nielsen P.H."/>
        </authorList>
    </citation>
    <scope>NUCLEOTIDE SEQUENCE [LARGE SCALE GENOMIC DNA]</scope>
    <source>
        <strain evidence="3 4">T1-X7</strain>
    </source>
</reference>
<comment type="similarity">
    <text evidence="1 2">Belongs to the UPF0301 (AlgH) family.</text>
</comment>
<keyword evidence="4" id="KW-1185">Reference proteome</keyword>
<dbReference type="Pfam" id="PF02622">
    <property type="entry name" value="DUF179"/>
    <property type="match status" value="1"/>
</dbReference>
<gene>
    <name evidence="3" type="ORF">BN12_1310006</name>
</gene>
<dbReference type="EMBL" id="CAJB01000037">
    <property type="protein sequence ID" value="CCH76545.1"/>
    <property type="molecule type" value="Genomic_DNA"/>
</dbReference>
<dbReference type="Proteomes" id="UP000035721">
    <property type="component" value="Unassembled WGS sequence"/>
</dbReference>
<dbReference type="OrthoDB" id="9807486at2"/>